<proteinExistence type="predicted"/>
<keyword evidence="1" id="KW-1133">Transmembrane helix</keyword>
<dbReference type="EMBL" id="MG746602">
    <property type="protein sequence ID" value="AUO78641.1"/>
    <property type="molecule type" value="Genomic_DNA"/>
</dbReference>
<sequence length="99" mass="11300">MNTMSSRRPRTWIDDDEAGFKIGFALIFINLGALGIYGLFSPIPLVWVFVTAVSILGFPLAAAILAYIFTVVLDKLYAKKYKKYVEERNFMNWVKGCRK</sequence>
<protein>
    <submittedName>
        <fullName evidence="2">Uncharacterized protein</fullName>
    </submittedName>
</protein>
<name>A0A2I6UF83_9CAUD</name>
<keyword evidence="1" id="KW-0812">Transmembrane</keyword>
<feature type="transmembrane region" description="Helical" evidence="1">
    <location>
        <begin position="46"/>
        <end position="73"/>
    </location>
</feature>
<evidence type="ECO:0000256" key="1">
    <source>
        <dbReference type="SAM" id="Phobius"/>
    </source>
</evidence>
<feature type="transmembrane region" description="Helical" evidence="1">
    <location>
        <begin position="20"/>
        <end position="40"/>
    </location>
</feature>
<dbReference type="Proteomes" id="UP000240294">
    <property type="component" value="Genome"/>
</dbReference>
<keyword evidence="3" id="KW-1185">Reference proteome</keyword>
<keyword evidence="1" id="KW-0472">Membrane</keyword>
<accession>A0A2I6UF83</accession>
<evidence type="ECO:0000313" key="2">
    <source>
        <dbReference type="EMBL" id="AUO78641.1"/>
    </source>
</evidence>
<gene>
    <name evidence="2" type="ORF">vBKpnF48_16</name>
</gene>
<evidence type="ECO:0000313" key="3">
    <source>
        <dbReference type="Proteomes" id="UP000240294"/>
    </source>
</evidence>
<organism evidence="2 3">
    <name type="scientific">Klebsiella phage vB_Kpn_F48</name>
    <dbReference type="NCBI Taxonomy" id="2070028"/>
    <lineage>
        <taxon>Viruses</taxon>
        <taxon>Duplodnaviria</taxon>
        <taxon>Heunggongvirae</taxon>
        <taxon>Uroviricota</taxon>
        <taxon>Caudoviricetes</taxon>
        <taxon>Marfavirus</taxon>
        <taxon>Marfavirus F48</taxon>
    </lineage>
</organism>
<reference evidence="3" key="1">
    <citation type="submission" date="2018-01" db="EMBL/GenBank/DDBJ databases">
        <title>Direct submission.</title>
        <authorList>
            <person name="Ciacci N."/>
        </authorList>
    </citation>
    <scope>NUCLEOTIDE SEQUENCE [LARGE SCALE GENOMIC DNA]</scope>
</reference>